<keyword evidence="3" id="KW-1185">Reference proteome</keyword>
<feature type="compositionally biased region" description="Polar residues" evidence="1">
    <location>
        <begin position="208"/>
        <end position="222"/>
    </location>
</feature>
<sequence>MFPCPYRHSCPSFSTAWSRCIELIFLIAFSETTESPVPGTSPVAPAYPHPPSQDTSSRQARPHLGKGDGRPKKKKNPPKKKVQGRVRGSWWGPGRKVETQTSTFFSRRYRIGTWISKPKRKQSHVTETKRPTCSVFLGLPDCLISPEARPPQVSRTHQVVVGCFLERRSVPAHLHNMSSCARPHSQRMHKRSGSHLFVEGGPREQRHASQVTNSTSHGPWPRSCNTTYAAETKHNAKPSTIAAARTARLHGQLATR</sequence>
<feature type="compositionally biased region" description="Basic residues" evidence="1">
    <location>
        <begin position="71"/>
        <end position="84"/>
    </location>
</feature>
<evidence type="ECO:0000256" key="1">
    <source>
        <dbReference type="SAM" id="MobiDB-lite"/>
    </source>
</evidence>
<comment type="caution">
    <text evidence="2">The sequence shown here is derived from an EMBL/GenBank/DDBJ whole genome shotgun (WGS) entry which is preliminary data.</text>
</comment>
<evidence type="ECO:0000313" key="3">
    <source>
        <dbReference type="Proteomes" id="UP000774617"/>
    </source>
</evidence>
<evidence type="ECO:0008006" key="4">
    <source>
        <dbReference type="Google" id="ProtNLM"/>
    </source>
</evidence>
<feature type="region of interest" description="Disordered" evidence="1">
    <location>
        <begin position="37"/>
        <end position="93"/>
    </location>
</feature>
<dbReference type="Proteomes" id="UP000774617">
    <property type="component" value="Unassembled WGS sequence"/>
</dbReference>
<evidence type="ECO:0000313" key="2">
    <source>
        <dbReference type="EMBL" id="KAH7064779.1"/>
    </source>
</evidence>
<feature type="region of interest" description="Disordered" evidence="1">
    <location>
        <begin position="198"/>
        <end position="222"/>
    </location>
</feature>
<proteinExistence type="predicted"/>
<gene>
    <name evidence="2" type="ORF">B0J12DRAFT_11827</name>
</gene>
<accession>A0ABQ8GU43</accession>
<organism evidence="2 3">
    <name type="scientific">Macrophomina phaseolina</name>
    <dbReference type="NCBI Taxonomy" id="35725"/>
    <lineage>
        <taxon>Eukaryota</taxon>
        <taxon>Fungi</taxon>
        <taxon>Dikarya</taxon>
        <taxon>Ascomycota</taxon>
        <taxon>Pezizomycotina</taxon>
        <taxon>Dothideomycetes</taxon>
        <taxon>Dothideomycetes incertae sedis</taxon>
        <taxon>Botryosphaeriales</taxon>
        <taxon>Botryosphaeriaceae</taxon>
        <taxon>Macrophomina</taxon>
    </lineage>
</organism>
<protein>
    <recommendedName>
        <fullName evidence="4">Secreted protein</fullName>
    </recommendedName>
</protein>
<name>A0ABQ8GU43_9PEZI</name>
<reference evidence="2 3" key="1">
    <citation type="journal article" date="2021" name="Nat. Commun.">
        <title>Genetic determinants of endophytism in the Arabidopsis root mycobiome.</title>
        <authorList>
            <person name="Mesny F."/>
            <person name="Miyauchi S."/>
            <person name="Thiergart T."/>
            <person name="Pickel B."/>
            <person name="Atanasova L."/>
            <person name="Karlsson M."/>
            <person name="Huettel B."/>
            <person name="Barry K.W."/>
            <person name="Haridas S."/>
            <person name="Chen C."/>
            <person name="Bauer D."/>
            <person name="Andreopoulos W."/>
            <person name="Pangilinan J."/>
            <person name="LaButti K."/>
            <person name="Riley R."/>
            <person name="Lipzen A."/>
            <person name="Clum A."/>
            <person name="Drula E."/>
            <person name="Henrissat B."/>
            <person name="Kohler A."/>
            <person name="Grigoriev I.V."/>
            <person name="Martin F.M."/>
            <person name="Hacquard S."/>
        </authorList>
    </citation>
    <scope>NUCLEOTIDE SEQUENCE [LARGE SCALE GENOMIC DNA]</scope>
    <source>
        <strain evidence="2 3">MPI-SDFR-AT-0080</strain>
    </source>
</reference>
<dbReference type="EMBL" id="JAGTJR010000001">
    <property type="protein sequence ID" value="KAH7064779.1"/>
    <property type="molecule type" value="Genomic_DNA"/>
</dbReference>